<gene>
    <name evidence="2" type="ORF">TIFTF001_019853</name>
</gene>
<comment type="caution">
    <text evidence="2">The sequence shown here is derived from an EMBL/GenBank/DDBJ whole genome shotgun (WGS) entry which is preliminary data.</text>
</comment>
<dbReference type="InterPro" id="IPR036047">
    <property type="entry name" value="F-box-like_dom_sf"/>
</dbReference>
<dbReference type="InterPro" id="IPR044809">
    <property type="entry name" value="AUF1-like"/>
</dbReference>
<organism evidence="2 3">
    <name type="scientific">Ficus carica</name>
    <name type="common">Common fig</name>
    <dbReference type="NCBI Taxonomy" id="3494"/>
    <lineage>
        <taxon>Eukaryota</taxon>
        <taxon>Viridiplantae</taxon>
        <taxon>Streptophyta</taxon>
        <taxon>Embryophyta</taxon>
        <taxon>Tracheophyta</taxon>
        <taxon>Spermatophyta</taxon>
        <taxon>Magnoliopsida</taxon>
        <taxon>eudicotyledons</taxon>
        <taxon>Gunneridae</taxon>
        <taxon>Pentapetalae</taxon>
        <taxon>rosids</taxon>
        <taxon>fabids</taxon>
        <taxon>Rosales</taxon>
        <taxon>Moraceae</taxon>
        <taxon>Ficeae</taxon>
        <taxon>Ficus</taxon>
    </lineage>
</organism>
<reference evidence="2" key="1">
    <citation type="submission" date="2023-07" db="EMBL/GenBank/DDBJ databases">
        <title>draft genome sequence of fig (Ficus carica).</title>
        <authorList>
            <person name="Takahashi T."/>
            <person name="Nishimura K."/>
        </authorList>
    </citation>
    <scope>NUCLEOTIDE SEQUENCE</scope>
</reference>
<evidence type="ECO:0000259" key="1">
    <source>
        <dbReference type="Pfam" id="PF12937"/>
    </source>
</evidence>
<proteinExistence type="predicted"/>
<dbReference type="InterPro" id="IPR032675">
    <property type="entry name" value="LRR_dom_sf"/>
</dbReference>
<dbReference type="EMBL" id="BTGU01000034">
    <property type="protein sequence ID" value="GMN50698.1"/>
    <property type="molecule type" value="Genomic_DNA"/>
</dbReference>
<name>A0AA88AR00_FICCA</name>
<keyword evidence="3" id="KW-1185">Reference proteome</keyword>
<evidence type="ECO:0000313" key="2">
    <source>
        <dbReference type="EMBL" id="GMN50698.1"/>
    </source>
</evidence>
<feature type="domain" description="F-box" evidence="1">
    <location>
        <begin position="2"/>
        <end position="36"/>
    </location>
</feature>
<dbReference type="SUPFAM" id="SSF52047">
    <property type="entry name" value="RNI-like"/>
    <property type="match status" value="1"/>
</dbReference>
<dbReference type="AlphaFoldDB" id="A0AA88AR00"/>
<sequence length="470" mass="52835">MEDLPPPLLIDILSRLPDSADLARCRLVSKTLNASSYEVHSLSHFCTCSRYRKYRSRNDNPLAPSPPSPPFKSVFCNLVRNSRRLESVAIGVDKSLGRKSYDEVEDDGDDLYLTDVTFMAEWIPAIGGGLRSLSISDFWSQSSWRRSNALALISSCCYNLVELELKNAWLSVDGLKIMPKLTNFTLEYVRLDDEDLNKVNGCFPGLEVLNLVGVGGLNEPKIDLMNLKICHWTVSNAPTSLTILAPNLVELKLECVRPRSLVLETPSLSDLHLTIEKADNLKVKDIPSLTSLQLAAGDLHSLMGMFRSSRAVKTLAVDILKSSEWVTPMLKLDMFFDYFPNVIFLELGNAAWSKMASLEIEAFFSPEGYEHRVEINGLKEITARLVVDDIGTDLPLVASIVRRCANLSGFGLLIHREVDPSVASKFIWKCCARWPRVRWRWGIWKEGTQDSWHVNCNCLKHEENSSAEVD</sequence>
<dbReference type="InterPro" id="IPR001810">
    <property type="entry name" value="F-box_dom"/>
</dbReference>
<dbReference type="SUPFAM" id="SSF81383">
    <property type="entry name" value="F-box domain"/>
    <property type="match status" value="1"/>
</dbReference>
<dbReference type="CDD" id="cd09917">
    <property type="entry name" value="F-box_SF"/>
    <property type="match status" value="1"/>
</dbReference>
<dbReference type="PANTHER" id="PTHR31215">
    <property type="entry name" value="OS05G0510400 PROTEIN-RELATED"/>
    <property type="match status" value="1"/>
</dbReference>
<dbReference type="Proteomes" id="UP001187192">
    <property type="component" value="Unassembled WGS sequence"/>
</dbReference>
<evidence type="ECO:0000313" key="3">
    <source>
        <dbReference type="Proteomes" id="UP001187192"/>
    </source>
</evidence>
<accession>A0AA88AR00</accession>
<dbReference type="Pfam" id="PF12937">
    <property type="entry name" value="F-box-like"/>
    <property type="match status" value="1"/>
</dbReference>
<protein>
    <recommendedName>
        <fullName evidence="1">F-box domain-containing protein</fullName>
    </recommendedName>
</protein>
<dbReference type="Gene3D" id="3.80.10.10">
    <property type="entry name" value="Ribonuclease Inhibitor"/>
    <property type="match status" value="1"/>
</dbReference>